<keyword evidence="2" id="KW-0732">Signal</keyword>
<dbReference type="InterPro" id="IPR020837">
    <property type="entry name" value="Fibrinogen_CS"/>
</dbReference>
<dbReference type="PANTHER" id="PTHR19143:SF254">
    <property type="entry name" value="TENASCIN-R"/>
    <property type="match status" value="1"/>
</dbReference>
<dbReference type="SUPFAM" id="SSF56496">
    <property type="entry name" value="Fibrinogen C-terminal domain-like"/>
    <property type="match status" value="1"/>
</dbReference>
<dbReference type="Gene3D" id="3.90.215.10">
    <property type="entry name" value="Gamma Fibrinogen, chain A, domain 1"/>
    <property type="match status" value="1"/>
</dbReference>
<dbReference type="PANTHER" id="PTHR19143">
    <property type="entry name" value="FIBRINOGEN/TENASCIN/ANGIOPOEITIN"/>
    <property type="match status" value="1"/>
</dbReference>
<dbReference type="FunFam" id="3.90.215.10:FF:000001">
    <property type="entry name" value="Tenascin isoform 1"/>
    <property type="match status" value="1"/>
</dbReference>
<keyword evidence="1" id="KW-1015">Disulfide bond</keyword>
<dbReference type="Pfam" id="PF00147">
    <property type="entry name" value="Fibrinogen_C"/>
    <property type="match status" value="1"/>
</dbReference>
<dbReference type="InterPro" id="IPR002181">
    <property type="entry name" value="Fibrinogen_a/b/g_C_dom"/>
</dbReference>
<reference evidence="4" key="1">
    <citation type="journal article" date="2023" name="G3 (Bethesda)">
        <title>A reference genome for the long-term kleptoplast-retaining sea slug Elysia crispata morphotype clarki.</title>
        <authorList>
            <person name="Eastman K.E."/>
            <person name="Pendleton A.L."/>
            <person name="Shaikh M.A."/>
            <person name="Suttiyut T."/>
            <person name="Ogas R."/>
            <person name="Tomko P."/>
            <person name="Gavelis G."/>
            <person name="Widhalm J.R."/>
            <person name="Wisecaver J.H."/>
        </authorList>
    </citation>
    <scope>NUCLEOTIDE SEQUENCE</scope>
    <source>
        <strain evidence="4">ECLA1</strain>
    </source>
</reference>
<evidence type="ECO:0000259" key="3">
    <source>
        <dbReference type="PROSITE" id="PS51406"/>
    </source>
</evidence>
<accession>A0AAE1A979</accession>
<evidence type="ECO:0000313" key="5">
    <source>
        <dbReference type="Proteomes" id="UP001283361"/>
    </source>
</evidence>
<dbReference type="EMBL" id="JAWDGP010002489">
    <property type="protein sequence ID" value="KAK3782741.1"/>
    <property type="molecule type" value="Genomic_DNA"/>
</dbReference>
<dbReference type="Proteomes" id="UP001283361">
    <property type="component" value="Unassembled WGS sequence"/>
</dbReference>
<dbReference type="AlphaFoldDB" id="A0AAE1A979"/>
<dbReference type="PROSITE" id="PS51406">
    <property type="entry name" value="FIBRINOGEN_C_2"/>
    <property type="match status" value="1"/>
</dbReference>
<feature type="domain" description="Fibrinogen C-terminal" evidence="3">
    <location>
        <begin position="416"/>
        <end position="632"/>
    </location>
</feature>
<comment type="caution">
    <text evidence="4">The sequence shown here is derived from an EMBL/GenBank/DDBJ whole genome shotgun (WGS) entry which is preliminary data.</text>
</comment>
<evidence type="ECO:0000313" key="4">
    <source>
        <dbReference type="EMBL" id="KAK3782741.1"/>
    </source>
</evidence>
<evidence type="ECO:0000256" key="2">
    <source>
        <dbReference type="SAM" id="SignalP"/>
    </source>
</evidence>
<protein>
    <recommendedName>
        <fullName evidence="3">Fibrinogen C-terminal domain-containing protein</fullName>
    </recommendedName>
</protein>
<dbReference type="GO" id="GO:0005615">
    <property type="term" value="C:extracellular space"/>
    <property type="evidence" value="ECO:0007669"/>
    <property type="project" value="TreeGrafter"/>
</dbReference>
<dbReference type="InterPro" id="IPR036056">
    <property type="entry name" value="Fibrinogen-like_C"/>
</dbReference>
<name>A0AAE1A979_9GAST</name>
<dbReference type="SMART" id="SM00186">
    <property type="entry name" value="FBG"/>
    <property type="match status" value="1"/>
</dbReference>
<dbReference type="PROSITE" id="PS00514">
    <property type="entry name" value="FIBRINOGEN_C_1"/>
    <property type="match status" value="1"/>
</dbReference>
<evidence type="ECO:0000256" key="1">
    <source>
        <dbReference type="ARBA" id="ARBA00023157"/>
    </source>
</evidence>
<keyword evidence="5" id="KW-1185">Reference proteome</keyword>
<feature type="signal peptide" evidence="2">
    <location>
        <begin position="1"/>
        <end position="18"/>
    </location>
</feature>
<feature type="chain" id="PRO_5042089366" description="Fibrinogen C-terminal domain-containing protein" evidence="2">
    <location>
        <begin position="19"/>
        <end position="632"/>
    </location>
</feature>
<organism evidence="4 5">
    <name type="scientific">Elysia crispata</name>
    <name type="common">lettuce slug</name>
    <dbReference type="NCBI Taxonomy" id="231223"/>
    <lineage>
        <taxon>Eukaryota</taxon>
        <taxon>Metazoa</taxon>
        <taxon>Spiralia</taxon>
        <taxon>Lophotrochozoa</taxon>
        <taxon>Mollusca</taxon>
        <taxon>Gastropoda</taxon>
        <taxon>Heterobranchia</taxon>
        <taxon>Euthyneura</taxon>
        <taxon>Panpulmonata</taxon>
        <taxon>Sacoglossa</taxon>
        <taxon>Placobranchoidea</taxon>
        <taxon>Plakobranchidae</taxon>
        <taxon>Elysia</taxon>
    </lineage>
</organism>
<dbReference type="InterPro" id="IPR014716">
    <property type="entry name" value="Fibrinogen_a/b/g_C_1"/>
</dbReference>
<dbReference type="InterPro" id="IPR050373">
    <property type="entry name" value="Fibrinogen_C-term_domain"/>
</dbReference>
<dbReference type="CDD" id="cd00087">
    <property type="entry name" value="FReD"/>
    <property type="match status" value="1"/>
</dbReference>
<gene>
    <name evidence="4" type="ORF">RRG08_037740</name>
</gene>
<sequence length="632" mass="70158">MNRLLLLLFFNILLGSQGLEFSLKRKASSLSSTRAPCAVLMCSESSLGASNTSHTQADSDHGPSPDQAEVISSLKVFKLQETSSGPKTGGKKRLLLASLTSDQSRLTRVSNGVLVDGVLEAGTATLRLELVKAEDCLAEFVCEVRGVDNEGKKFVSTSHILQQAEESNDMRSKFIWASPGPAMQVLSLIQQLDSKLAVVGNAVDSWNDEMRRMKDSFQHNVESLRNDLNTTTYRMDAKIQALGKNVASQTDRLEDKIEFLFRDLNNNTSQSEGTGVTRQSDSSQNVDNDAIQRQINSGFFSLDLNISSIKDGLSQVGTEMQKNFKKVNLQLEALERNDQQFFNNLTKSSESAVCDGNGSFTGVVKGGFDSLGTSIQKKFDEIFLNMNDTTWKPRSCLGAKSSQENHTLDTKLRSVLKELLTPNICYKGMASAVFLASSKYSIIQPSENNSLPAQVLCDTFTDGGGWIVLQRRVTGDVNFYRGWEDYKQGFGSLDGEFWLGNDNIHAITSRGVFEVRVDLRYNDKSVFAHYDAFSVGDESSKYVLRVAHYSGTAGDSLLRDHDGRSFTTYDRDNDMWYKNCAESYLGAWWYKGCHDSNLNGLWGKSDGSGLMWRPLTGDNSVSFSEMKIRRVF</sequence>
<proteinExistence type="predicted"/>